<feature type="transmembrane region" description="Helical" evidence="9">
    <location>
        <begin position="12"/>
        <end position="37"/>
    </location>
</feature>
<dbReference type="SUPFAM" id="SSF160240">
    <property type="entry name" value="Cation efflux protein cytoplasmic domain-like"/>
    <property type="match status" value="1"/>
</dbReference>
<dbReference type="EMBL" id="MCBR01022365">
    <property type="protein sequence ID" value="RKF53185.1"/>
    <property type="molecule type" value="Genomic_DNA"/>
</dbReference>
<proteinExistence type="inferred from homology"/>
<feature type="transmembrane region" description="Helical" evidence="9">
    <location>
        <begin position="322"/>
        <end position="345"/>
    </location>
</feature>
<evidence type="ECO:0000256" key="5">
    <source>
        <dbReference type="ARBA" id="ARBA00022833"/>
    </source>
</evidence>
<accession>A0A420H6X2</accession>
<evidence type="ECO:0000259" key="10">
    <source>
        <dbReference type="Pfam" id="PF01545"/>
    </source>
</evidence>
<dbReference type="InterPro" id="IPR027469">
    <property type="entry name" value="Cation_efflux_TMD_sf"/>
</dbReference>
<dbReference type="InterPro" id="IPR058533">
    <property type="entry name" value="Cation_efflux_TM"/>
</dbReference>
<gene>
    <name evidence="12" type="ORF">GcC1_223022</name>
</gene>
<evidence type="ECO:0000256" key="4">
    <source>
        <dbReference type="ARBA" id="ARBA00022692"/>
    </source>
</evidence>
<keyword evidence="3" id="KW-0813">Transport</keyword>
<dbReference type="Pfam" id="PF16916">
    <property type="entry name" value="ZT_dimer"/>
    <property type="match status" value="1"/>
</dbReference>
<comment type="caution">
    <text evidence="12">The sequence shown here is derived from an EMBL/GenBank/DDBJ whole genome shotgun (WGS) entry which is preliminary data.</text>
</comment>
<evidence type="ECO:0000256" key="7">
    <source>
        <dbReference type="ARBA" id="ARBA00023136"/>
    </source>
</evidence>
<feature type="transmembrane region" description="Helical" evidence="9">
    <location>
        <begin position="115"/>
        <end position="134"/>
    </location>
</feature>
<feature type="domain" description="Cation efflux protein transmembrane" evidence="10">
    <location>
        <begin position="13"/>
        <end position="146"/>
    </location>
</feature>
<keyword evidence="5" id="KW-0862">Zinc</keyword>
<dbReference type="InterPro" id="IPR002524">
    <property type="entry name" value="Cation_efflux"/>
</dbReference>
<dbReference type="GO" id="GO:0005385">
    <property type="term" value="F:zinc ion transmembrane transporter activity"/>
    <property type="evidence" value="ECO:0007669"/>
    <property type="project" value="TreeGrafter"/>
</dbReference>
<evidence type="ECO:0000256" key="2">
    <source>
        <dbReference type="ARBA" id="ARBA00008873"/>
    </source>
</evidence>
<evidence type="ECO:0000259" key="11">
    <source>
        <dbReference type="Pfam" id="PF16916"/>
    </source>
</evidence>
<dbReference type="SUPFAM" id="SSF161111">
    <property type="entry name" value="Cation efflux protein transmembrane domain-like"/>
    <property type="match status" value="1"/>
</dbReference>
<evidence type="ECO:0000313" key="13">
    <source>
        <dbReference type="Proteomes" id="UP000285405"/>
    </source>
</evidence>
<evidence type="ECO:0000256" key="9">
    <source>
        <dbReference type="SAM" id="Phobius"/>
    </source>
</evidence>
<dbReference type="GO" id="GO:0006882">
    <property type="term" value="P:intracellular zinc ion homeostasis"/>
    <property type="evidence" value="ECO:0007669"/>
    <property type="project" value="TreeGrafter"/>
</dbReference>
<comment type="similarity">
    <text evidence="2">Belongs to the cation diffusion facilitator (CDF) transporter (TC 2.A.4) family. SLC30A subfamily.</text>
</comment>
<dbReference type="PANTHER" id="PTHR45820:SF4">
    <property type="entry name" value="ZINC TRANSPORTER 63C, ISOFORM F"/>
    <property type="match status" value="1"/>
</dbReference>
<protein>
    <submittedName>
        <fullName evidence="12">Zinc transporter 10</fullName>
    </submittedName>
</protein>
<evidence type="ECO:0000256" key="8">
    <source>
        <dbReference type="SAM" id="MobiDB-lite"/>
    </source>
</evidence>
<reference evidence="12 13" key="1">
    <citation type="journal article" date="2018" name="BMC Genomics">
        <title>Comparative genome analyses reveal sequence features reflecting distinct modes of host-adaptation between dicot and monocot powdery mildew.</title>
        <authorList>
            <person name="Wu Y."/>
            <person name="Ma X."/>
            <person name="Pan Z."/>
            <person name="Kale S.D."/>
            <person name="Song Y."/>
            <person name="King H."/>
            <person name="Zhang Q."/>
            <person name="Presley C."/>
            <person name="Deng X."/>
            <person name="Wei C.I."/>
            <person name="Xiao S."/>
        </authorList>
    </citation>
    <scope>NUCLEOTIDE SEQUENCE [LARGE SCALE GENOMIC DNA]</scope>
    <source>
        <strain evidence="12">UCSC1</strain>
    </source>
</reference>
<dbReference type="Proteomes" id="UP000285405">
    <property type="component" value="Unassembled WGS sequence"/>
</dbReference>
<organism evidence="12 13">
    <name type="scientific">Golovinomyces cichoracearum</name>
    <dbReference type="NCBI Taxonomy" id="62708"/>
    <lineage>
        <taxon>Eukaryota</taxon>
        <taxon>Fungi</taxon>
        <taxon>Dikarya</taxon>
        <taxon>Ascomycota</taxon>
        <taxon>Pezizomycotina</taxon>
        <taxon>Leotiomycetes</taxon>
        <taxon>Erysiphales</taxon>
        <taxon>Erysiphaceae</taxon>
        <taxon>Golovinomyces</taxon>
    </lineage>
</organism>
<comment type="subcellular location">
    <subcellularLocation>
        <location evidence="1">Membrane</location>
        <topology evidence="1">Multi-pass membrane protein</topology>
    </subcellularLocation>
</comment>
<keyword evidence="6 9" id="KW-1133">Transmembrane helix</keyword>
<evidence type="ECO:0000256" key="6">
    <source>
        <dbReference type="ARBA" id="ARBA00022989"/>
    </source>
</evidence>
<keyword evidence="4 9" id="KW-0812">Transmembrane</keyword>
<dbReference type="InterPro" id="IPR027470">
    <property type="entry name" value="Cation_efflux_CTD"/>
</dbReference>
<dbReference type="Pfam" id="PF01545">
    <property type="entry name" value="Cation_efflux"/>
    <property type="match status" value="2"/>
</dbReference>
<sequence length="518" mass="56798">MSSSSKSKRIIGMLVIDIVFLALELAVGIAVGSLALLADAFHMLNDVISLIVGLWAVLVAQKSSTDKYSFGYLRAEVLGAFFNAVFLIALCFSIILEATQRLLDPPKIDNPKLILIVGIFGLASNLGGFFILGGHGHSHAHQHSTHSNHNDTQTAQESGSQSNQKTRIDRDDGLIGCESTFDRPLHISVSDDESSKPYPISLKRSPRKTSIVRKSLFKKDDFAIHPASFRQSIIAASKPQAGSKHIGGSDTETDDEYLETEENEPTEFEPLMARQKKLKNKVLSKTDKKNENAERHGEHDHHKLKISEVAAHFHTDMGMNAIILHVIGDALGNLGVIVSGLIIWLTEWPGKFYADPAVSLFITLIILRSAIPLTIATAKILLQATPDHIEVGDIKNDINALPGVAHCHHVHIWQLSDTQLVASMHIHFEFSLSEVSEEKYMDTAKAVRKCLHAYGIHSVTIQPEFCHVKSNTSGSNLKIKPNFDGTASLSRCGLDVDECMLECVDDCQGKPCCIPKAT</sequence>
<feature type="region of interest" description="Disordered" evidence="8">
    <location>
        <begin position="140"/>
        <end position="175"/>
    </location>
</feature>
<evidence type="ECO:0000313" key="12">
    <source>
        <dbReference type="EMBL" id="RKF53185.1"/>
    </source>
</evidence>
<feature type="transmembrane region" description="Helical" evidence="9">
    <location>
        <begin position="357"/>
        <end position="382"/>
    </location>
</feature>
<name>A0A420H6X2_9PEZI</name>
<evidence type="ECO:0000256" key="1">
    <source>
        <dbReference type="ARBA" id="ARBA00004141"/>
    </source>
</evidence>
<feature type="transmembrane region" description="Helical" evidence="9">
    <location>
        <begin position="43"/>
        <end position="60"/>
    </location>
</feature>
<dbReference type="AlphaFoldDB" id="A0A420H6X2"/>
<feature type="domain" description="Cation efflux protein transmembrane" evidence="10">
    <location>
        <begin position="301"/>
        <end position="382"/>
    </location>
</feature>
<dbReference type="NCBIfam" id="TIGR01297">
    <property type="entry name" value="CDF"/>
    <property type="match status" value="2"/>
</dbReference>
<dbReference type="PANTHER" id="PTHR45820">
    <property type="entry name" value="FI23527P1"/>
    <property type="match status" value="1"/>
</dbReference>
<dbReference type="GO" id="GO:0016020">
    <property type="term" value="C:membrane"/>
    <property type="evidence" value="ECO:0007669"/>
    <property type="project" value="UniProtKB-SubCell"/>
</dbReference>
<feature type="transmembrane region" description="Helical" evidence="9">
    <location>
        <begin position="72"/>
        <end position="95"/>
    </location>
</feature>
<feature type="domain" description="Cation efflux protein cytoplasmic" evidence="11">
    <location>
        <begin position="386"/>
        <end position="464"/>
    </location>
</feature>
<keyword evidence="7 9" id="KW-0472">Membrane</keyword>
<dbReference type="Gene3D" id="1.20.1510.10">
    <property type="entry name" value="Cation efflux protein transmembrane domain"/>
    <property type="match status" value="2"/>
</dbReference>
<dbReference type="OrthoDB" id="9944568at2759"/>
<dbReference type="InterPro" id="IPR036837">
    <property type="entry name" value="Cation_efflux_CTD_sf"/>
</dbReference>
<feature type="compositionally biased region" description="Polar residues" evidence="8">
    <location>
        <begin position="150"/>
        <end position="165"/>
    </location>
</feature>
<evidence type="ECO:0000256" key="3">
    <source>
        <dbReference type="ARBA" id="ARBA00022448"/>
    </source>
</evidence>